<comment type="caution">
    <text evidence="2">The sequence shown here is derived from an EMBL/GenBank/DDBJ whole genome shotgun (WGS) entry which is preliminary data.</text>
</comment>
<dbReference type="NCBIfam" id="TIGR03468">
    <property type="entry name" value="HpnG"/>
    <property type="match status" value="1"/>
</dbReference>
<dbReference type="OrthoDB" id="9033573at2"/>
<proteinExistence type="predicted"/>
<evidence type="ECO:0000313" key="2">
    <source>
        <dbReference type="EMBL" id="KVE28244.1"/>
    </source>
</evidence>
<keyword evidence="3" id="KW-1185">Reference proteome</keyword>
<name>A0A103E4K2_9BURK</name>
<dbReference type="SUPFAM" id="SSF53167">
    <property type="entry name" value="Purine and uridine phosphorylases"/>
    <property type="match status" value="1"/>
</dbReference>
<dbReference type="GO" id="GO:0003824">
    <property type="term" value="F:catalytic activity"/>
    <property type="evidence" value="ECO:0007669"/>
    <property type="project" value="InterPro"/>
</dbReference>
<protein>
    <recommendedName>
        <fullName evidence="1">Nucleoside phosphorylase domain-containing protein</fullName>
    </recommendedName>
</protein>
<dbReference type="InterPro" id="IPR035994">
    <property type="entry name" value="Nucleoside_phosphorylase_sf"/>
</dbReference>
<accession>A0A103E4K2</accession>
<dbReference type="RefSeq" id="WP_059515651.1">
    <property type="nucleotide sequence ID" value="NZ_LOWA01000020.1"/>
</dbReference>
<dbReference type="InterPro" id="IPR017831">
    <property type="entry name" value="Hopanoid-assoc_phosphoryl_HpnG"/>
</dbReference>
<evidence type="ECO:0000259" key="1">
    <source>
        <dbReference type="Pfam" id="PF01048"/>
    </source>
</evidence>
<dbReference type="AlphaFoldDB" id="A0A103E4K2"/>
<dbReference type="CDD" id="cd17768">
    <property type="entry name" value="adenosylhopane_nucleosidase_HpnG-like"/>
    <property type="match status" value="1"/>
</dbReference>
<dbReference type="NCBIfam" id="NF005476">
    <property type="entry name" value="PRK07077.1"/>
    <property type="match status" value="1"/>
</dbReference>
<dbReference type="Pfam" id="PF01048">
    <property type="entry name" value="PNP_UDP_1"/>
    <property type="match status" value="1"/>
</dbReference>
<evidence type="ECO:0000313" key="3">
    <source>
        <dbReference type="Proteomes" id="UP000062788"/>
    </source>
</evidence>
<gene>
    <name evidence="2" type="ORF">WS67_09605</name>
</gene>
<dbReference type="Proteomes" id="UP000062788">
    <property type="component" value="Unassembled WGS sequence"/>
</dbReference>
<feature type="domain" description="Nucleoside phosphorylase" evidence="1">
    <location>
        <begin position="44"/>
        <end position="171"/>
    </location>
</feature>
<dbReference type="GO" id="GO:0009116">
    <property type="term" value="P:nucleoside metabolic process"/>
    <property type="evidence" value="ECO:0007669"/>
    <property type="project" value="InterPro"/>
</dbReference>
<organism evidence="2 3">
    <name type="scientific">Burkholderia singularis</name>
    <dbReference type="NCBI Taxonomy" id="1503053"/>
    <lineage>
        <taxon>Bacteria</taxon>
        <taxon>Pseudomonadati</taxon>
        <taxon>Pseudomonadota</taxon>
        <taxon>Betaproteobacteria</taxon>
        <taxon>Burkholderiales</taxon>
        <taxon>Burkholderiaceae</taxon>
        <taxon>Burkholderia</taxon>
        <taxon>pseudomallei group</taxon>
    </lineage>
</organism>
<dbReference type="InterPro" id="IPR000845">
    <property type="entry name" value="Nucleoside_phosphorylase_d"/>
</dbReference>
<sequence length="236" mass="23764">MASRSGQGAAPVIAVAGMAFEARIARGAGVEAVYAARADRLERALADAAAAYGCAAVVSFGTAGGLAPDLAPGALVIADAVDGPFGRLETDARWSARIVAALAGGPVASRVRCGTLAAVSEPVIDARDKAALHRAKGALAADMESHIAGAFAAARGVPFAVCRAIVDPAWRTLPKAATAGLRDDGSTAILPILRELARQPSQLSALLQVAGDARAARATLVDARRAVERAGAWRGA</sequence>
<dbReference type="EMBL" id="LOWA01000020">
    <property type="protein sequence ID" value="KVE28244.1"/>
    <property type="molecule type" value="Genomic_DNA"/>
</dbReference>
<reference evidence="2 3" key="1">
    <citation type="submission" date="2015-11" db="EMBL/GenBank/DDBJ databases">
        <title>Expanding the genomic diversity of Burkholderia species for the development of highly accurate diagnostics.</title>
        <authorList>
            <person name="Sahl J."/>
            <person name="Keim P."/>
            <person name="Wagner D."/>
        </authorList>
    </citation>
    <scope>NUCLEOTIDE SEQUENCE [LARGE SCALE GENOMIC DNA]</scope>
    <source>
        <strain evidence="2 3">TSV85</strain>
    </source>
</reference>
<dbReference type="Gene3D" id="3.40.50.1580">
    <property type="entry name" value="Nucleoside phosphorylase domain"/>
    <property type="match status" value="1"/>
</dbReference>